<dbReference type="GO" id="GO:0010258">
    <property type="term" value="P:NADH dehydrogenase complex (plastoquinone) assembly"/>
    <property type="evidence" value="ECO:0007669"/>
    <property type="project" value="InterPro"/>
</dbReference>
<dbReference type="OrthoDB" id="2020429at2759"/>
<dbReference type="STRING" id="69332.A0A388M8T0"/>
<dbReference type="Gramene" id="GBG90872">
    <property type="protein sequence ID" value="GBG90872"/>
    <property type="gene ID" value="CBR_g51378"/>
</dbReference>
<dbReference type="PANTHER" id="PTHR36799">
    <property type="match status" value="1"/>
</dbReference>
<protein>
    <submittedName>
        <fullName evidence="1">Uncharacterized protein</fullName>
    </submittedName>
</protein>
<accession>A0A388M8T0</accession>
<dbReference type="Proteomes" id="UP000265515">
    <property type="component" value="Unassembled WGS sequence"/>
</dbReference>
<dbReference type="EMBL" id="BFEA01000849">
    <property type="protein sequence ID" value="GBG90872.1"/>
    <property type="molecule type" value="Genomic_DNA"/>
</dbReference>
<organism evidence="1 2">
    <name type="scientific">Chara braunii</name>
    <name type="common">Braun's stonewort</name>
    <dbReference type="NCBI Taxonomy" id="69332"/>
    <lineage>
        <taxon>Eukaryota</taxon>
        <taxon>Viridiplantae</taxon>
        <taxon>Streptophyta</taxon>
        <taxon>Charophyceae</taxon>
        <taxon>Charales</taxon>
        <taxon>Characeae</taxon>
        <taxon>Chara</taxon>
    </lineage>
</organism>
<comment type="caution">
    <text evidence="1">The sequence shown here is derived from an EMBL/GenBank/DDBJ whole genome shotgun (WGS) entry which is preliminary data.</text>
</comment>
<sequence>MAMTHPPSSRWRAVSAADEIQVLSTARKMRSADASATCLACTKGSPIHLTYPSSSLSLPLLPSLSHSHLLLSALLPSKITTRAVTSGVRLAHRQCWKWASSATSSLFANGGGCSCCWFDSRLPHPVGLSFLARLNFHPRASTRGNCAGSRKLGGEFGQLVEGGVSTVARATGRVDGDGGNDAMAIQSAGMPELTIGSAVVLTETPEYVKTAEPMPMLKVNRGILKAGDAGRVIDRRPKDVWAIRFSVGAFLIDRKYFKTFE</sequence>
<gene>
    <name evidence="1" type="ORF">CBR_g51378</name>
</gene>
<dbReference type="InterPro" id="IPR021495">
    <property type="entry name" value="CRR42-like"/>
</dbReference>
<dbReference type="AlphaFoldDB" id="A0A388M8T0"/>
<proteinExistence type="predicted"/>
<evidence type="ECO:0000313" key="2">
    <source>
        <dbReference type="Proteomes" id="UP000265515"/>
    </source>
</evidence>
<name>A0A388M8T0_CHABU</name>
<keyword evidence="2" id="KW-1185">Reference proteome</keyword>
<evidence type="ECO:0000313" key="1">
    <source>
        <dbReference type="EMBL" id="GBG90872.1"/>
    </source>
</evidence>
<dbReference type="PANTHER" id="PTHR36799:SF2">
    <property type="entry name" value="PROTEIN CHLORORESPIRATORY REDUCTION 42, CHLOROPLASTIC"/>
    <property type="match status" value="1"/>
</dbReference>
<reference evidence="1 2" key="1">
    <citation type="journal article" date="2018" name="Cell">
        <title>The Chara Genome: Secondary Complexity and Implications for Plant Terrestrialization.</title>
        <authorList>
            <person name="Nishiyama T."/>
            <person name="Sakayama H."/>
            <person name="Vries J.D."/>
            <person name="Buschmann H."/>
            <person name="Saint-Marcoux D."/>
            <person name="Ullrich K.K."/>
            <person name="Haas F.B."/>
            <person name="Vanderstraeten L."/>
            <person name="Becker D."/>
            <person name="Lang D."/>
            <person name="Vosolsobe S."/>
            <person name="Rombauts S."/>
            <person name="Wilhelmsson P.K.I."/>
            <person name="Janitza P."/>
            <person name="Kern R."/>
            <person name="Heyl A."/>
            <person name="Rumpler F."/>
            <person name="Villalobos L.I.A.C."/>
            <person name="Clay J.M."/>
            <person name="Skokan R."/>
            <person name="Toyoda A."/>
            <person name="Suzuki Y."/>
            <person name="Kagoshima H."/>
            <person name="Schijlen E."/>
            <person name="Tajeshwar N."/>
            <person name="Catarino B."/>
            <person name="Hetherington A.J."/>
            <person name="Saltykova A."/>
            <person name="Bonnot C."/>
            <person name="Breuninger H."/>
            <person name="Symeonidi A."/>
            <person name="Radhakrishnan G.V."/>
            <person name="Van Nieuwerburgh F."/>
            <person name="Deforce D."/>
            <person name="Chang C."/>
            <person name="Karol K.G."/>
            <person name="Hedrich R."/>
            <person name="Ulvskov P."/>
            <person name="Glockner G."/>
            <person name="Delwiche C.F."/>
            <person name="Petrasek J."/>
            <person name="Van de Peer Y."/>
            <person name="Friml J."/>
            <person name="Beilby M."/>
            <person name="Dolan L."/>
            <person name="Kohara Y."/>
            <person name="Sugano S."/>
            <person name="Fujiyama A."/>
            <person name="Delaux P.-M."/>
            <person name="Quint M."/>
            <person name="TheiBen G."/>
            <person name="Hagemann M."/>
            <person name="Harholt J."/>
            <person name="Dunand C."/>
            <person name="Zachgo S."/>
            <person name="Langdale J."/>
            <person name="Maumus F."/>
            <person name="Straeten D.V.D."/>
            <person name="Gould S.B."/>
            <person name="Rensing S.A."/>
        </authorList>
    </citation>
    <scope>NUCLEOTIDE SEQUENCE [LARGE SCALE GENOMIC DNA]</scope>
    <source>
        <strain evidence="1 2">S276</strain>
    </source>
</reference>
<dbReference type="Pfam" id="PF11347">
    <property type="entry name" value="CRR42-like"/>
    <property type="match status" value="1"/>
</dbReference>